<dbReference type="RefSeq" id="WP_203700455.1">
    <property type="nucleotide sequence ID" value="NZ_BAAALU010000030.1"/>
</dbReference>
<dbReference type="EMBL" id="BONC01000003">
    <property type="protein sequence ID" value="GIF54767.1"/>
    <property type="molecule type" value="Genomic_DNA"/>
</dbReference>
<comment type="caution">
    <text evidence="2">The sequence shown here is derived from an EMBL/GenBank/DDBJ whole genome shotgun (WGS) entry which is preliminary data.</text>
</comment>
<accession>A0ABQ4BW73</accession>
<name>A0ABQ4BW73_9ACTN</name>
<dbReference type="Proteomes" id="UP000624325">
    <property type="component" value="Unassembled WGS sequence"/>
</dbReference>
<feature type="region of interest" description="Disordered" evidence="1">
    <location>
        <begin position="173"/>
        <end position="196"/>
    </location>
</feature>
<protein>
    <submittedName>
        <fullName evidence="2">Uncharacterized protein</fullName>
    </submittedName>
</protein>
<evidence type="ECO:0000313" key="2">
    <source>
        <dbReference type="EMBL" id="GIF54767.1"/>
    </source>
</evidence>
<evidence type="ECO:0000313" key="3">
    <source>
        <dbReference type="Proteomes" id="UP000624325"/>
    </source>
</evidence>
<sequence length="196" mass="21520">MKAACWLDQESDRYGAAVRQKIAEFAETWGDVASTGFAATAWRIATELEPAYLRRHPRVISATCRRNTWDGTLTCEAAIAAPWPAELSGNRHWTQDRGWRDWPQTFGQYLTPTDHDVVRAPHLRTQLLVAATIPPDHLPPTPPGPAADEVEHAARRAVAVIARELNDLLGPLLTQLERNPRPTPPAAGSAPARSGS</sequence>
<keyword evidence="3" id="KW-1185">Reference proteome</keyword>
<feature type="compositionally biased region" description="Low complexity" evidence="1">
    <location>
        <begin position="186"/>
        <end position="196"/>
    </location>
</feature>
<gene>
    <name evidence="2" type="ORF">Air01nite_08620</name>
</gene>
<organism evidence="2 3">
    <name type="scientific">Asanoa iriomotensis</name>
    <dbReference type="NCBI Taxonomy" id="234613"/>
    <lineage>
        <taxon>Bacteria</taxon>
        <taxon>Bacillati</taxon>
        <taxon>Actinomycetota</taxon>
        <taxon>Actinomycetes</taxon>
        <taxon>Micromonosporales</taxon>
        <taxon>Micromonosporaceae</taxon>
        <taxon>Asanoa</taxon>
    </lineage>
</organism>
<evidence type="ECO:0000256" key="1">
    <source>
        <dbReference type="SAM" id="MobiDB-lite"/>
    </source>
</evidence>
<proteinExistence type="predicted"/>
<reference evidence="2 3" key="1">
    <citation type="submission" date="2021-01" db="EMBL/GenBank/DDBJ databases">
        <title>Whole genome shotgun sequence of Asanoa iriomotensis NBRC 100142.</title>
        <authorList>
            <person name="Komaki H."/>
            <person name="Tamura T."/>
        </authorList>
    </citation>
    <scope>NUCLEOTIDE SEQUENCE [LARGE SCALE GENOMIC DNA]</scope>
    <source>
        <strain evidence="2 3">NBRC 100142</strain>
    </source>
</reference>